<accession>A0AAV2FQH4</accession>
<dbReference type="EMBL" id="OZ034820">
    <property type="protein sequence ID" value="CAL1400262.1"/>
    <property type="molecule type" value="Genomic_DNA"/>
</dbReference>
<proteinExistence type="predicted"/>
<sequence>MSSFLCLSRQCRVTPLLEAVSSSKTKGWMRSPPSQSGLAEEYGSVEEFARGRKETTLHRAVVPSRSLRLPALPHLSISNKGKSGDDKGRPGRLFGMGIWGFCLFRFGNGFDKKPSALAHWWWVPERIEEGGGAAAAKGIRRRRRWGGDSSAMLENNEKKRGAVEALDEGMGFGIQRKQRR</sequence>
<evidence type="ECO:0000313" key="2">
    <source>
        <dbReference type="Proteomes" id="UP001497516"/>
    </source>
</evidence>
<dbReference type="Proteomes" id="UP001497516">
    <property type="component" value="Chromosome 7"/>
</dbReference>
<keyword evidence="2" id="KW-1185">Reference proteome</keyword>
<organism evidence="1 2">
    <name type="scientific">Linum trigynum</name>
    <dbReference type="NCBI Taxonomy" id="586398"/>
    <lineage>
        <taxon>Eukaryota</taxon>
        <taxon>Viridiplantae</taxon>
        <taxon>Streptophyta</taxon>
        <taxon>Embryophyta</taxon>
        <taxon>Tracheophyta</taxon>
        <taxon>Spermatophyta</taxon>
        <taxon>Magnoliopsida</taxon>
        <taxon>eudicotyledons</taxon>
        <taxon>Gunneridae</taxon>
        <taxon>Pentapetalae</taxon>
        <taxon>rosids</taxon>
        <taxon>fabids</taxon>
        <taxon>Malpighiales</taxon>
        <taxon>Linaceae</taxon>
        <taxon>Linum</taxon>
    </lineage>
</organism>
<name>A0AAV2FQH4_9ROSI</name>
<dbReference type="AlphaFoldDB" id="A0AAV2FQH4"/>
<evidence type="ECO:0000313" key="1">
    <source>
        <dbReference type="EMBL" id="CAL1400262.1"/>
    </source>
</evidence>
<reference evidence="1 2" key="1">
    <citation type="submission" date="2024-04" db="EMBL/GenBank/DDBJ databases">
        <authorList>
            <person name="Fracassetti M."/>
        </authorList>
    </citation>
    <scope>NUCLEOTIDE SEQUENCE [LARGE SCALE GENOMIC DNA]</scope>
</reference>
<protein>
    <submittedName>
        <fullName evidence="1">Uncharacterized protein</fullName>
    </submittedName>
</protein>
<gene>
    <name evidence="1" type="ORF">LTRI10_LOCUS40403</name>
</gene>